<dbReference type="KEGG" id="pfla:Pflav_063150"/>
<proteinExistence type="predicted"/>
<protein>
    <submittedName>
        <fullName evidence="1">Uncharacterized protein</fullName>
    </submittedName>
</protein>
<dbReference type="AlphaFoldDB" id="A0A6F8Y1E9"/>
<evidence type="ECO:0000313" key="1">
    <source>
        <dbReference type="EMBL" id="BCB79905.1"/>
    </source>
</evidence>
<keyword evidence="2" id="KW-1185">Reference proteome</keyword>
<accession>A0A6F8Y1E9</accession>
<sequence length="63" mass="6608">MLAPGRRLICATWPSTHTHPSLATHAPIFWLTTRTGQGSSAVLFGISGCVTQASLCGARSRIG</sequence>
<gene>
    <name evidence="1" type="ORF">Pflav_063150</name>
</gene>
<reference evidence="1 2" key="2">
    <citation type="submission" date="2020-03" db="EMBL/GenBank/DDBJ databases">
        <authorList>
            <person name="Ichikawa N."/>
            <person name="Kimura A."/>
            <person name="Kitahashi Y."/>
            <person name="Uohara A."/>
        </authorList>
    </citation>
    <scope>NUCLEOTIDE SEQUENCE [LARGE SCALE GENOMIC DNA]</scope>
    <source>
        <strain evidence="1 2">NBRC 107702</strain>
    </source>
</reference>
<dbReference type="Proteomes" id="UP000502508">
    <property type="component" value="Chromosome"/>
</dbReference>
<evidence type="ECO:0000313" key="2">
    <source>
        <dbReference type="Proteomes" id="UP000502508"/>
    </source>
</evidence>
<dbReference type="EMBL" id="AP022870">
    <property type="protein sequence ID" value="BCB79905.1"/>
    <property type="molecule type" value="Genomic_DNA"/>
</dbReference>
<reference evidence="1 2" key="1">
    <citation type="submission" date="2020-03" db="EMBL/GenBank/DDBJ databases">
        <title>Whole genome shotgun sequence of Phytohabitans flavus NBRC 107702.</title>
        <authorList>
            <person name="Komaki H."/>
            <person name="Tamura T."/>
        </authorList>
    </citation>
    <scope>NUCLEOTIDE SEQUENCE [LARGE SCALE GENOMIC DNA]</scope>
    <source>
        <strain evidence="1 2">NBRC 107702</strain>
    </source>
</reference>
<organism evidence="1 2">
    <name type="scientific">Phytohabitans flavus</name>
    <dbReference type="NCBI Taxonomy" id="1076124"/>
    <lineage>
        <taxon>Bacteria</taxon>
        <taxon>Bacillati</taxon>
        <taxon>Actinomycetota</taxon>
        <taxon>Actinomycetes</taxon>
        <taxon>Micromonosporales</taxon>
        <taxon>Micromonosporaceae</taxon>
    </lineage>
</organism>
<name>A0A6F8Y1E9_9ACTN</name>